<dbReference type="Proteomes" id="UP000285650">
    <property type="component" value="Unassembled WGS sequence"/>
</dbReference>
<protein>
    <recommendedName>
        <fullName evidence="3">Fimbrillin-A associated anchor proteins Mfa1 and Mfa2</fullName>
    </recommendedName>
</protein>
<evidence type="ECO:0000313" key="1">
    <source>
        <dbReference type="EMBL" id="RHE94557.1"/>
    </source>
</evidence>
<evidence type="ECO:0008006" key="3">
    <source>
        <dbReference type="Google" id="ProtNLM"/>
    </source>
</evidence>
<comment type="caution">
    <text evidence="1">The sequence shown here is derived from an EMBL/GenBank/DDBJ whole genome shotgun (WGS) entry which is preliminary data.</text>
</comment>
<sequence>MGGVYGNGYTDFMRFRRGLHGFFIYKANIRMMKTIQHYLIFCFLPTLFTACGVGDNLAMLPETDESGKLTVSFDLNGAGIRMDDATDTRANANVPLENLADGTLFSIRAYKKTYNDKGELTATIFADAGVYKVESGGKTANAYTSVTDAVLQLTRGIYDLYFLSYNSSTVYPGATGDTETITGSTLADVTSKDVIATSMKDVQIQSDQDGQVTLTIPMDGAVFSHLCSRVKARLDIPRNQPVIVLGVSALKITMKPLYGTAGYNWQKGTLSTTGERNNSVDLIASGALSGIDSSTGAATLSSSDVYLFPLNDDVPLEFDVTMTIAYKTSSSGSQLSGDFKLSSPVALDKALLAAKSYCFVFTLTYYGELVPSDLTLDVTSYSPVNLPSDDVGADD</sequence>
<dbReference type="AlphaFoldDB" id="A0A414LIW5"/>
<organism evidence="1 2">
    <name type="scientific">Bacteroides intestinalis</name>
    <dbReference type="NCBI Taxonomy" id="329854"/>
    <lineage>
        <taxon>Bacteria</taxon>
        <taxon>Pseudomonadati</taxon>
        <taxon>Bacteroidota</taxon>
        <taxon>Bacteroidia</taxon>
        <taxon>Bacteroidales</taxon>
        <taxon>Bacteroidaceae</taxon>
        <taxon>Bacteroides</taxon>
    </lineage>
</organism>
<name>A0A414LIW5_9BACE</name>
<evidence type="ECO:0000313" key="2">
    <source>
        <dbReference type="Proteomes" id="UP000285650"/>
    </source>
</evidence>
<dbReference type="EMBL" id="QSKV01000002">
    <property type="protein sequence ID" value="RHE94557.1"/>
    <property type="molecule type" value="Genomic_DNA"/>
</dbReference>
<gene>
    <name evidence="1" type="ORF">DW712_04605</name>
</gene>
<accession>A0A414LIW5</accession>
<reference evidence="1 2" key="1">
    <citation type="submission" date="2018-08" db="EMBL/GenBank/DDBJ databases">
        <title>A genome reference for cultivated species of the human gut microbiota.</title>
        <authorList>
            <person name="Zou Y."/>
            <person name="Xue W."/>
            <person name="Luo G."/>
        </authorList>
    </citation>
    <scope>NUCLEOTIDE SEQUENCE [LARGE SCALE GENOMIC DNA]</scope>
    <source>
        <strain evidence="1 2">AM27-17</strain>
    </source>
</reference>
<proteinExistence type="predicted"/>